<reference evidence="1" key="1">
    <citation type="submission" date="2023-05" db="EMBL/GenBank/DDBJ databases">
        <authorList>
            <person name="Stuckert A."/>
        </authorList>
    </citation>
    <scope>NUCLEOTIDE SEQUENCE</scope>
</reference>
<organism evidence="1 2">
    <name type="scientific">Staurois parvus</name>
    <dbReference type="NCBI Taxonomy" id="386267"/>
    <lineage>
        <taxon>Eukaryota</taxon>
        <taxon>Metazoa</taxon>
        <taxon>Chordata</taxon>
        <taxon>Craniata</taxon>
        <taxon>Vertebrata</taxon>
        <taxon>Euteleostomi</taxon>
        <taxon>Amphibia</taxon>
        <taxon>Batrachia</taxon>
        <taxon>Anura</taxon>
        <taxon>Neobatrachia</taxon>
        <taxon>Ranoidea</taxon>
        <taxon>Ranidae</taxon>
        <taxon>Staurois</taxon>
    </lineage>
</organism>
<proteinExistence type="predicted"/>
<evidence type="ECO:0000313" key="2">
    <source>
        <dbReference type="Proteomes" id="UP001162483"/>
    </source>
</evidence>
<evidence type="ECO:0000313" key="1">
    <source>
        <dbReference type="EMBL" id="CAI9578835.1"/>
    </source>
</evidence>
<accession>A0ABN9E426</accession>
<sequence>METHSMTFSTLCCANLKATRSLDVFRYSLCRQLMTSVHCAFQHALTPLYHFTWPTTSRLSCCCSQLSSTFVIIPLTVDRGIFSIKEISRMDLLHKWQPITVPRLNSLSS</sequence>
<gene>
    <name evidence="1" type="ORF">SPARVUS_LOCUS8984968</name>
</gene>
<protein>
    <submittedName>
        <fullName evidence="1">Uncharacterized protein</fullName>
    </submittedName>
</protein>
<comment type="caution">
    <text evidence="1">The sequence shown here is derived from an EMBL/GenBank/DDBJ whole genome shotgun (WGS) entry which is preliminary data.</text>
</comment>
<name>A0ABN9E426_9NEOB</name>
<dbReference type="Proteomes" id="UP001162483">
    <property type="component" value="Unassembled WGS sequence"/>
</dbReference>
<dbReference type="EMBL" id="CATNWA010015041">
    <property type="protein sequence ID" value="CAI9578835.1"/>
    <property type="molecule type" value="Genomic_DNA"/>
</dbReference>
<keyword evidence="2" id="KW-1185">Reference proteome</keyword>